<dbReference type="Gene3D" id="3.30.420.10">
    <property type="entry name" value="Ribonuclease H-like superfamily/Ribonuclease H"/>
    <property type="match status" value="1"/>
</dbReference>
<dbReference type="Proteomes" id="UP000264215">
    <property type="component" value="Unassembled WGS sequence"/>
</dbReference>
<protein>
    <recommendedName>
        <fullName evidence="3">Integrase catalytic domain-containing protein</fullName>
    </recommendedName>
</protein>
<evidence type="ECO:0008006" key="3">
    <source>
        <dbReference type="Google" id="ProtNLM"/>
    </source>
</evidence>
<dbReference type="AlphaFoldDB" id="A0A3D3TK26"/>
<dbReference type="GO" id="GO:0015074">
    <property type="term" value="P:DNA integration"/>
    <property type="evidence" value="ECO:0007669"/>
    <property type="project" value="InterPro"/>
</dbReference>
<evidence type="ECO:0000313" key="2">
    <source>
        <dbReference type="Proteomes" id="UP000264215"/>
    </source>
</evidence>
<organism evidence="1 2">
    <name type="scientific">Mesotoga infera</name>
    <dbReference type="NCBI Taxonomy" id="1236046"/>
    <lineage>
        <taxon>Bacteria</taxon>
        <taxon>Thermotogati</taxon>
        <taxon>Thermotogota</taxon>
        <taxon>Thermotogae</taxon>
        <taxon>Kosmotogales</taxon>
        <taxon>Kosmotogaceae</taxon>
        <taxon>Mesotoga</taxon>
    </lineage>
</organism>
<accession>A0A3D3TK26</accession>
<dbReference type="InterPro" id="IPR012337">
    <property type="entry name" value="RNaseH-like_sf"/>
</dbReference>
<proteinExistence type="predicted"/>
<dbReference type="InterPro" id="IPR036397">
    <property type="entry name" value="RNaseH_sf"/>
</dbReference>
<name>A0A3D3TK26_9BACT</name>
<evidence type="ECO:0000313" key="1">
    <source>
        <dbReference type="EMBL" id="HCO69498.1"/>
    </source>
</evidence>
<dbReference type="GO" id="GO:0003676">
    <property type="term" value="F:nucleic acid binding"/>
    <property type="evidence" value="ECO:0007669"/>
    <property type="project" value="InterPro"/>
</dbReference>
<gene>
    <name evidence="1" type="ORF">DIT26_02760</name>
</gene>
<comment type="caution">
    <text evidence="1">The sequence shown here is derived from an EMBL/GenBank/DDBJ whole genome shotgun (WGS) entry which is preliminary data.</text>
</comment>
<reference evidence="1 2" key="1">
    <citation type="journal article" date="2018" name="Nat. Biotechnol.">
        <title>A standardized bacterial taxonomy based on genome phylogeny substantially revises the tree of life.</title>
        <authorList>
            <person name="Parks D.H."/>
            <person name="Chuvochina M."/>
            <person name="Waite D.W."/>
            <person name="Rinke C."/>
            <person name="Skarshewski A."/>
            <person name="Chaumeil P.A."/>
            <person name="Hugenholtz P."/>
        </authorList>
    </citation>
    <scope>NUCLEOTIDE SEQUENCE [LARGE SCALE GENOMIC DNA]</scope>
    <source>
        <strain evidence="1">UBA9905</strain>
    </source>
</reference>
<dbReference type="SUPFAM" id="SSF53098">
    <property type="entry name" value="Ribonuclease H-like"/>
    <property type="match status" value="1"/>
</dbReference>
<sequence length="87" mass="10021">MGNSCRSRDVIDLFKEAILYQESLPQVVRTDNGTQFKANAVRKFFEKLNIIQEFGYRHNSDSQAPSREERHVVAECVGLCIQEKSML</sequence>
<dbReference type="EMBL" id="DQBS01000067">
    <property type="protein sequence ID" value="HCO69498.1"/>
    <property type="molecule type" value="Genomic_DNA"/>
</dbReference>